<dbReference type="EMBL" id="CP022098">
    <property type="protein sequence ID" value="ATB39537.1"/>
    <property type="molecule type" value="Genomic_DNA"/>
</dbReference>
<accession>A0A250J7P0</accession>
<name>A0A250J7P0_9BACT</name>
<evidence type="ECO:0000313" key="2">
    <source>
        <dbReference type="Proteomes" id="UP000217257"/>
    </source>
</evidence>
<sequence length="72" mass="8085">MSVPGIPVEVQTGFLLETRAERDMLAQAPAEMRPFLEAQMKMAMEMKICDLLTRLFKSDHEQAMTVIKNTGG</sequence>
<dbReference type="Proteomes" id="UP000217257">
    <property type="component" value="Chromosome"/>
</dbReference>
<gene>
    <name evidence="1" type="ORF">CYFUS_004981</name>
</gene>
<dbReference type="KEGG" id="cfus:CYFUS_004981"/>
<protein>
    <submittedName>
        <fullName evidence="1">Uncharacterized protein</fullName>
    </submittedName>
</protein>
<reference evidence="1 2" key="1">
    <citation type="submission" date="2017-06" db="EMBL/GenBank/DDBJ databases">
        <title>Sequencing and comparative analysis of myxobacterial genomes.</title>
        <authorList>
            <person name="Rupp O."/>
            <person name="Goesmann A."/>
            <person name="Sogaard-Andersen L."/>
        </authorList>
    </citation>
    <scope>NUCLEOTIDE SEQUENCE [LARGE SCALE GENOMIC DNA]</scope>
    <source>
        <strain evidence="1 2">DSM 52655</strain>
    </source>
</reference>
<evidence type="ECO:0000313" key="1">
    <source>
        <dbReference type="EMBL" id="ATB39537.1"/>
    </source>
</evidence>
<dbReference type="RefSeq" id="WP_095987553.1">
    <property type="nucleotide sequence ID" value="NZ_CP022098.1"/>
</dbReference>
<dbReference type="AlphaFoldDB" id="A0A250J7P0"/>
<organism evidence="1 2">
    <name type="scientific">Cystobacter fuscus</name>
    <dbReference type="NCBI Taxonomy" id="43"/>
    <lineage>
        <taxon>Bacteria</taxon>
        <taxon>Pseudomonadati</taxon>
        <taxon>Myxococcota</taxon>
        <taxon>Myxococcia</taxon>
        <taxon>Myxococcales</taxon>
        <taxon>Cystobacterineae</taxon>
        <taxon>Archangiaceae</taxon>
        <taxon>Cystobacter</taxon>
    </lineage>
</organism>
<proteinExistence type="predicted"/>